<accession>A0ABZ2C4K9</accession>
<proteinExistence type="predicted"/>
<dbReference type="RefSeq" id="WP_331256084.1">
    <property type="nucleotide sequence ID" value="NZ_CP133270.1"/>
</dbReference>
<organism evidence="1 2">
    <name type="scientific">Candidatus Bealeia paramacronuclearis</name>
    <dbReference type="NCBI Taxonomy" id="1921001"/>
    <lineage>
        <taxon>Bacteria</taxon>
        <taxon>Pseudomonadati</taxon>
        <taxon>Pseudomonadota</taxon>
        <taxon>Alphaproteobacteria</taxon>
        <taxon>Holosporales</taxon>
        <taxon>Holosporaceae</taxon>
        <taxon>Candidatus Bealeia</taxon>
    </lineage>
</organism>
<dbReference type="EMBL" id="CP133270">
    <property type="protein sequence ID" value="WVX67313.1"/>
    <property type="molecule type" value="Genomic_DNA"/>
</dbReference>
<dbReference type="Proteomes" id="UP001330434">
    <property type="component" value="Chromosome"/>
</dbReference>
<protein>
    <recommendedName>
        <fullName evidence="3">DUF2884 family protein</fullName>
    </recommendedName>
</protein>
<reference evidence="1 2" key="1">
    <citation type="journal article" date="2024" name="Environ. Microbiol.">
        <title>Novel evolutionary insights on the interactions of the Holosporales (Alphaproteobacteria) with eukaryotic hosts from comparative genomics.</title>
        <authorList>
            <person name="Giovannini M."/>
            <person name="Petroni G."/>
            <person name="Castelli M."/>
        </authorList>
    </citation>
    <scope>NUCLEOTIDE SEQUENCE [LARGE SCALE GENOMIC DNA]</scope>
    <source>
        <strain evidence="1 2">US_Bl 15I1</strain>
    </source>
</reference>
<evidence type="ECO:0008006" key="3">
    <source>
        <dbReference type="Google" id="ProtNLM"/>
    </source>
</evidence>
<sequence length="228" mass="25842">MKEKLGVVMFALAILSSGQNALIAGHKDYPNDNSGKKAIAAKYTLYAGYETQVNLLTEFHKKSSFFNIEVDETLNALTDLKTWIGIKKDAQLKKVKNTQGEIVDEMVLVESKTSEKWTKLAQHVKLSQERFGECLPTENTENLIFLEKTRLSSFNLENQQDINLNDLTLLGFLKKKVTKLIKVNVEKDLNSEIEKLESQLSLLKETKMQKVNISIETAMNSINQFTIP</sequence>
<gene>
    <name evidence="1" type="ORF">Bealeia1_01512</name>
</gene>
<evidence type="ECO:0000313" key="1">
    <source>
        <dbReference type="EMBL" id="WVX67313.1"/>
    </source>
</evidence>
<name>A0ABZ2C4K9_9PROT</name>
<evidence type="ECO:0000313" key="2">
    <source>
        <dbReference type="Proteomes" id="UP001330434"/>
    </source>
</evidence>
<keyword evidence="2" id="KW-1185">Reference proteome</keyword>